<dbReference type="EMBL" id="JAODZE010000029">
    <property type="protein sequence ID" value="MDH0148509.1"/>
    <property type="molecule type" value="Genomic_DNA"/>
</dbReference>
<reference evidence="5" key="2">
    <citation type="submission" date="2022-09" db="EMBL/GenBank/DDBJ databases">
        <title>Intensive care unit water sources are persistently colonized with multi-drug resistant bacteria and are the site of extensive horizontal gene transfer of antibiotic resistance genes.</title>
        <authorList>
            <person name="Diorio-Toth L."/>
        </authorList>
    </citation>
    <scope>NUCLEOTIDE SEQUENCE</scope>
    <source>
        <strain evidence="4">GD03864</strain>
        <strain evidence="5">GD03947</strain>
        <strain evidence="3">GD04147</strain>
    </source>
</reference>
<dbReference type="GeneID" id="66821725"/>
<evidence type="ECO:0000313" key="4">
    <source>
        <dbReference type="EMBL" id="MDH0688174.1"/>
    </source>
</evidence>
<keyword evidence="1" id="KW-1133">Transmembrane helix</keyword>
<proteinExistence type="predicted"/>
<dbReference type="Pfam" id="PF10617">
    <property type="entry name" value="DUF2474"/>
    <property type="match status" value="1"/>
</dbReference>
<feature type="transmembrane region" description="Helical" evidence="1">
    <location>
        <begin position="21"/>
        <end position="42"/>
    </location>
</feature>
<dbReference type="Proteomes" id="UP001161139">
    <property type="component" value="Unassembled WGS sequence"/>
</dbReference>
<reference evidence="2" key="1">
    <citation type="submission" date="2020-02" db="EMBL/GenBank/DDBJ databases">
        <title>Synteny-based analysis reveals conserved mechanism for high triclosan tolerance in Pseudomonas, as well as instances of horizontal transfer.</title>
        <authorList>
            <person name="Mcfarland A.G."/>
            <person name="Bertucci H.K."/>
            <person name="Litmann E."/>
            <person name="Shen J."/>
            <person name="Huttenhower C."/>
            <person name="Hartmann E.M."/>
        </authorList>
    </citation>
    <scope>NUCLEOTIDE SEQUENCE</scope>
    <source>
        <strain evidence="2">109A1</strain>
    </source>
</reference>
<evidence type="ECO:0000256" key="1">
    <source>
        <dbReference type="SAM" id="Phobius"/>
    </source>
</evidence>
<comment type="caution">
    <text evidence="5">The sequence shown here is derived from an EMBL/GenBank/DDBJ whole genome shotgun (WGS) entry which is preliminary data.</text>
</comment>
<protein>
    <submittedName>
        <fullName evidence="5">DUF2474 domain-containing protein</fullName>
    </submittedName>
</protein>
<gene>
    <name evidence="2" type="ORF">G7024_13170</name>
    <name evidence="5" type="ORF">N5C32_18900</name>
    <name evidence="4" type="ORF">N5D09_08765</name>
    <name evidence="3" type="ORF">N7335_19145</name>
</gene>
<dbReference type="AlphaFoldDB" id="A0A0H3Z0F3"/>
<dbReference type="RefSeq" id="WP_011912960.1">
    <property type="nucleotide sequence ID" value="NZ_AP024722.1"/>
</dbReference>
<dbReference type="InterPro" id="IPR018895">
    <property type="entry name" value="DUF2474"/>
</dbReference>
<dbReference type="EMBL" id="JAOCAE010000016">
    <property type="protein sequence ID" value="MDH1238100.1"/>
    <property type="molecule type" value="Genomic_DNA"/>
</dbReference>
<name>A0A0H3Z0F3_STUST</name>
<dbReference type="Proteomes" id="UP001138621">
    <property type="component" value="Unassembled WGS sequence"/>
</dbReference>
<dbReference type="EMBL" id="JAOCDG010000012">
    <property type="protein sequence ID" value="MDH0688174.1"/>
    <property type="molecule type" value="Genomic_DNA"/>
</dbReference>
<evidence type="ECO:0000313" key="3">
    <source>
        <dbReference type="EMBL" id="MDH0148509.1"/>
    </source>
</evidence>
<evidence type="ECO:0000313" key="2">
    <source>
        <dbReference type="EMBL" id="MBA1305350.1"/>
    </source>
</evidence>
<sequence>MAPHERKPAGEGEPKPLWQRMSWLVLIWSGSVLALGVVAWLLRLAMNAAGLSSPS</sequence>
<dbReference type="EMBL" id="JAAMRD010000010">
    <property type="protein sequence ID" value="MBA1305350.1"/>
    <property type="molecule type" value="Genomic_DNA"/>
</dbReference>
<accession>A0A0H3Z0F3</accession>
<keyword evidence="1" id="KW-0472">Membrane</keyword>
<evidence type="ECO:0000313" key="5">
    <source>
        <dbReference type="EMBL" id="MDH1238100.1"/>
    </source>
</evidence>
<evidence type="ECO:0000313" key="6">
    <source>
        <dbReference type="Proteomes" id="UP001158500"/>
    </source>
</evidence>
<dbReference type="Proteomes" id="UP001158500">
    <property type="component" value="Unassembled WGS sequence"/>
</dbReference>
<dbReference type="Proteomes" id="UP001158076">
    <property type="component" value="Unassembled WGS sequence"/>
</dbReference>
<organism evidence="5 6">
    <name type="scientific">Stutzerimonas stutzeri</name>
    <name type="common">Pseudomonas stutzeri</name>
    <dbReference type="NCBI Taxonomy" id="316"/>
    <lineage>
        <taxon>Bacteria</taxon>
        <taxon>Pseudomonadati</taxon>
        <taxon>Pseudomonadota</taxon>
        <taxon>Gammaproteobacteria</taxon>
        <taxon>Pseudomonadales</taxon>
        <taxon>Pseudomonadaceae</taxon>
        <taxon>Stutzerimonas</taxon>
    </lineage>
</organism>
<keyword evidence="1" id="KW-0812">Transmembrane</keyword>